<dbReference type="Proteomes" id="UP001302349">
    <property type="component" value="Chromosome"/>
</dbReference>
<name>A0ABZ0ILT8_9BACT</name>
<keyword evidence="1" id="KW-0732">Signal</keyword>
<evidence type="ECO:0008006" key="4">
    <source>
        <dbReference type="Google" id="ProtNLM"/>
    </source>
</evidence>
<dbReference type="PANTHER" id="PTHR42754:SF1">
    <property type="entry name" value="LIPOPROTEIN"/>
    <property type="match status" value="1"/>
</dbReference>
<feature type="chain" id="PRO_5046527508" description="Lipoprotein" evidence="1">
    <location>
        <begin position="20"/>
        <end position="407"/>
    </location>
</feature>
<proteinExistence type="predicted"/>
<evidence type="ECO:0000313" key="2">
    <source>
        <dbReference type="EMBL" id="WOK05987.1"/>
    </source>
</evidence>
<reference evidence="2 3" key="1">
    <citation type="journal article" date="2023" name="Microbiol. Resour. Announc.">
        <title>Complete Genome Sequence of Imperialibacter roseus strain P4T.</title>
        <authorList>
            <person name="Tizabi D.R."/>
            <person name="Bachvaroff T."/>
            <person name="Hill R.T."/>
        </authorList>
    </citation>
    <scope>NUCLEOTIDE SEQUENCE [LARGE SCALE GENOMIC DNA]</scope>
    <source>
        <strain evidence="2 3">P4T</strain>
    </source>
</reference>
<gene>
    <name evidence="2" type="ORF">RT717_23195</name>
</gene>
<dbReference type="RefSeq" id="WP_317488727.1">
    <property type="nucleotide sequence ID" value="NZ_CP136051.1"/>
</dbReference>
<dbReference type="PROSITE" id="PS51257">
    <property type="entry name" value="PROKAR_LIPOPROTEIN"/>
    <property type="match status" value="1"/>
</dbReference>
<evidence type="ECO:0000256" key="1">
    <source>
        <dbReference type="SAM" id="SignalP"/>
    </source>
</evidence>
<protein>
    <recommendedName>
        <fullName evidence="4">Lipoprotein</fullName>
    </recommendedName>
</protein>
<keyword evidence="3" id="KW-1185">Reference proteome</keyword>
<evidence type="ECO:0000313" key="3">
    <source>
        <dbReference type="Proteomes" id="UP001302349"/>
    </source>
</evidence>
<feature type="signal peptide" evidence="1">
    <location>
        <begin position="1"/>
        <end position="19"/>
    </location>
</feature>
<accession>A0ABZ0ILT8</accession>
<dbReference type="PANTHER" id="PTHR42754">
    <property type="entry name" value="ENDOGLUCANASE"/>
    <property type="match status" value="1"/>
</dbReference>
<dbReference type="EMBL" id="CP136051">
    <property type="protein sequence ID" value="WOK05987.1"/>
    <property type="molecule type" value="Genomic_DNA"/>
</dbReference>
<organism evidence="2 3">
    <name type="scientific">Imperialibacter roseus</name>
    <dbReference type="NCBI Taxonomy" id="1324217"/>
    <lineage>
        <taxon>Bacteria</taxon>
        <taxon>Pseudomonadati</taxon>
        <taxon>Bacteroidota</taxon>
        <taxon>Cytophagia</taxon>
        <taxon>Cytophagales</taxon>
        <taxon>Flammeovirgaceae</taxon>
        <taxon>Imperialibacter</taxon>
    </lineage>
</organism>
<sequence length="407" mass="43662">MRNKAFSILVLVTTAFIMAGCGNDIESPAKSTWGKTFGGAGDDFGIDIKTTSVGEIIILGQGQNLASDSSFTRVIKLSADGIILFDRTIKTRRFSVPNGLMLNATDEIIVFGKTYDIEGESNSYILNLSSSDGSINWEKVHDLGIGDEITGMIGGENGKYLAVGNLKNEDGGFPGAGLQMSVVIEFSSTGDLLGSGHYIRFYDPGLISKGISIDKNGNYLVLAATSPSVSPYENDTYRGFSYFYMRKDNFGQIYFAYTLDFEIENIANSTGSYAQKMDGSDVAFLMASGTSAGGAKSQTILHELNLSSSDDPMNASFIDIFAKDLLLTAEGNFILVGDQASTRDLMVKKVGPGLVEEWSKVFGGKNRDTGSGIIQIGDYYYILGSTESEGAGLNDIWVLKIDASGNL</sequence>